<evidence type="ECO:0000313" key="2">
    <source>
        <dbReference type="EMBL" id="KZV84255.1"/>
    </source>
</evidence>
<dbReference type="GO" id="GO:0015937">
    <property type="term" value="P:coenzyme A biosynthetic process"/>
    <property type="evidence" value="ECO:0007669"/>
    <property type="project" value="TreeGrafter"/>
</dbReference>
<reference evidence="2 3" key="1">
    <citation type="journal article" date="2016" name="Mol. Biol. Evol.">
        <title>Comparative Genomics of Early-Diverging Mushroom-Forming Fungi Provides Insights into the Origins of Lignocellulose Decay Capabilities.</title>
        <authorList>
            <person name="Nagy L.G."/>
            <person name="Riley R."/>
            <person name="Tritt A."/>
            <person name="Adam C."/>
            <person name="Daum C."/>
            <person name="Floudas D."/>
            <person name="Sun H."/>
            <person name="Yadav J.S."/>
            <person name="Pangilinan J."/>
            <person name="Larsson K.H."/>
            <person name="Matsuura K."/>
            <person name="Barry K."/>
            <person name="Labutti K."/>
            <person name="Kuo R."/>
            <person name="Ohm R.A."/>
            <person name="Bhattacharya S.S."/>
            <person name="Shirouzu T."/>
            <person name="Yoshinaga Y."/>
            <person name="Martin F.M."/>
            <person name="Grigoriev I.V."/>
            <person name="Hibbett D.S."/>
        </authorList>
    </citation>
    <scope>NUCLEOTIDE SEQUENCE [LARGE SCALE GENOMIC DNA]</scope>
    <source>
        <strain evidence="2 3">HHB12029</strain>
    </source>
</reference>
<gene>
    <name evidence="2" type="ORF">EXIGLDRAFT_624525</name>
</gene>
<dbReference type="PANTHER" id="PTHR10695">
    <property type="entry name" value="DEPHOSPHO-COA KINASE-RELATED"/>
    <property type="match status" value="1"/>
</dbReference>
<name>A0A165DCY2_EXIGL</name>
<dbReference type="Proteomes" id="UP000077266">
    <property type="component" value="Unassembled WGS sequence"/>
</dbReference>
<sequence length="168" mass="18477">FPVVALGGTFDHLHAGHKILLSMAASLASRKLIVGVTDDNLLARKKNRHVLESLDTRIARTRSFLQLYKPGLELDIVPIQDVYGPTGWDADIQALVVSRETLPGATAIASHRKEKNLPQLEVFIINVVSRDAAEILGESVDSDTLVQSKMSSTAIRQWIVDHPQDAQH</sequence>
<dbReference type="STRING" id="1314781.A0A165DCY2"/>
<dbReference type="SUPFAM" id="SSF52374">
    <property type="entry name" value="Nucleotidylyl transferase"/>
    <property type="match status" value="1"/>
</dbReference>
<dbReference type="Gene3D" id="3.40.50.620">
    <property type="entry name" value="HUPs"/>
    <property type="match status" value="1"/>
</dbReference>
<keyword evidence="3" id="KW-1185">Reference proteome</keyword>
<accession>A0A165DCY2</accession>
<dbReference type="AlphaFoldDB" id="A0A165DCY2"/>
<dbReference type="NCBIfam" id="NF001985">
    <property type="entry name" value="PRK00777.1"/>
    <property type="match status" value="1"/>
</dbReference>
<dbReference type="PANTHER" id="PTHR10695:SF46">
    <property type="entry name" value="BIFUNCTIONAL COENZYME A SYNTHASE-RELATED"/>
    <property type="match status" value="1"/>
</dbReference>
<organism evidence="2 3">
    <name type="scientific">Exidia glandulosa HHB12029</name>
    <dbReference type="NCBI Taxonomy" id="1314781"/>
    <lineage>
        <taxon>Eukaryota</taxon>
        <taxon>Fungi</taxon>
        <taxon>Dikarya</taxon>
        <taxon>Basidiomycota</taxon>
        <taxon>Agaricomycotina</taxon>
        <taxon>Agaricomycetes</taxon>
        <taxon>Auriculariales</taxon>
        <taxon>Exidiaceae</taxon>
        <taxon>Exidia</taxon>
    </lineage>
</organism>
<protein>
    <submittedName>
        <fullName evidence="2">Nucleotidylyl transferase</fullName>
    </submittedName>
</protein>
<dbReference type="InterPro" id="IPR014729">
    <property type="entry name" value="Rossmann-like_a/b/a_fold"/>
</dbReference>
<feature type="non-terminal residue" evidence="2">
    <location>
        <position position="1"/>
    </location>
</feature>
<dbReference type="EMBL" id="KV426233">
    <property type="protein sequence ID" value="KZV84255.1"/>
    <property type="molecule type" value="Genomic_DNA"/>
</dbReference>
<evidence type="ECO:0000313" key="3">
    <source>
        <dbReference type="Proteomes" id="UP000077266"/>
    </source>
</evidence>
<proteinExistence type="predicted"/>
<dbReference type="OrthoDB" id="330671at2759"/>
<evidence type="ECO:0000259" key="1">
    <source>
        <dbReference type="Pfam" id="PF01467"/>
    </source>
</evidence>
<keyword evidence="2" id="KW-0808">Transferase</keyword>
<dbReference type="NCBIfam" id="TIGR00125">
    <property type="entry name" value="cyt_tran_rel"/>
    <property type="match status" value="1"/>
</dbReference>
<dbReference type="GO" id="GO:0004140">
    <property type="term" value="F:dephospho-CoA kinase activity"/>
    <property type="evidence" value="ECO:0007669"/>
    <property type="project" value="TreeGrafter"/>
</dbReference>
<dbReference type="Pfam" id="PF01467">
    <property type="entry name" value="CTP_transf_like"/>
    <property type="match status" value="1"/>
</dbReference>
<dbReference type="CDD" id="cd02164">
    <property type="entry name" value="PPAT_CoAS"/>
    <property type="match status" value="1"/>
</dbReference>
<dbReference type="InterPro" id="IPR004821">
    <property type="entry name" value="Cyt_trans-like"/>
</dbReference>
<dbReference type="InParanoid" id="A0A165DCY2"/>
<feature type="domain" description="Cytidyltransferase-like" evidence="1">
    <location>
        <begin position="6"/>
        <end position="157"/>
    </location>
</feature>